<dbReference type="Pfam" id="PF02195">
    <property type="entry name" value="ParB_N"/>
    <property type="match status" value="1"/>
</dbReference>
<evidence type="ECO:0000256" key="2">
    <source>
        <dbReference type="SAM" id="MobiDB-lite"/>
    </source>
</evidence>
<dbReference type="AlphaFoldDB" id="A0A2R4G3E4"/>
<dbReference type="Gene3D" id="3.90.1530.30">
    <property type="match status" value="1"/>
</dbReference>
<feature type="compositionally biased region" description="Polar residues" evidence="2">
    <location>
        <begin position="140"/>
        <end position="152"/>
    </location>
</feature>
<name>A0A2R4G3E4_BIFAD</name>
<dbReference type="Gene3D" id="1.10.10.2830">
    <property type="match status" value="1"/>
</dbReference>
<evidence type="ECO:0000313" key="4">
    <source>
        <dbReference type="EMBL" id="AVT45374.1"/>
    </source>
</evidence>
<dbReference type="RefSeq" id="WP_107646266.1">
    <property type="nucleotide sequence ID" value="NZ_CP028341.1"/>
</dbReference>
<sequence>MNLKLSNLPGAFGDAETKPDMESGVSEIDANLLDEFAGHPYSVNDDEAMDDLVESIQRIGIATPLLVRPADGRYQIISGHRRAHAARIIGLDRVPAVVRDMDDDTAVITMVDSNKSRPNIPLSEQAKAMLMRHDAIMHQGSRSETGETSRQQLSRENEMGEKTVARLVQLGQLEERLMPHLDDGSLPARSGLQVVMTKPGTQRNVAGWLEGGGKRKLGEAQAKTIRSLDEQQAEELDPGTIAAACAVERKPKTKEYVRVPREWIPAGMDDDDAIEWIHRAINEYSK</sequence>
<proteinExistence type="inferred from homology"/>
<dbReference type="GO" id="GO:0005694">
    <property type="term" value="C:chromosome"/>
    <property type="evidence" value="ECO:0007669"/>
    <property type="project" value="TreeGrafter"/>
</dbReference>
<feature type="region of interest" description="Disordered" evidence="2">
    <location>
        <begin position="137"/>
        <end position="158"/>
    </location>
</feature>
<dbReference type="Proteomes" id="UP000241454">
    <property type="component" value="Chromosome"/>
</dbReference>
<dbReference type="InterPro" id="IPR004437">
    <property type="entry name" value="ParB/RepB/Spo0J"/>
</dbReference>
<dbReference type="SMART" id="SM00470">
    <property type="entry name" value="ParB"/>
    <property type="match status" value="1"/>
</dbReference>
<accession>A0A2R4G3E4</accession>
<dbReference type="GO" id="GO:0003677">
    <property type="term" value="F:DNA binding"/>
    <property type="evidence" value="ECO:0007669"/>
    <property type="project" value="InterPro"/>
</dbReference>
<protein>
    <recommendedName>
        <fullName evidence="3">ParB-like N-terminal domain-containing protein</fullName>
    </recommendedName>
</protein>
<evidence type="ECO:0000259" key="3">
    <source>
        <dbReference type="SMART" id="SM00470"/>
    </source>
</evidence>
<organism evidence="4 5">
    <name type="scientific">Bifidobacterium adolescentis</name>
    <dbReference type="NCBI Taxonomy" id="1680"/>
    <lineage>
        <taxon>Bacteria</taxon>
        <taxon>Bacillati</taxon>
        <taxon>Actinomycetota</taxon>
        <taxon>Actinomycetes</taxon>
        <taxon>Bifidobacteriales</taxon>
        <taxon>Bifidobacteriaceae</taxon>
        <taxon>Bifidobacterium</taxon>
    </lineage>
</organism>
<reference evidence="4 5" key="1">
    <citation type="submission" date="2018-03" db="EMBL/GenBank/DDBJ databases">
        <authorList>
            <person name="Keele B.F."/>
        </authorList>
    </citation>
    <scope>NUCLEOTIDE SEQUENCE [LARGE SCALE GENOMIC DNA]</scope>
    <source>
        <strain evidence="4 5">1-11</strain>
    </source>
</reference>
<feature type="region of interest" description="Disordered" evidence="2">
    <location>
        <begin position="1"/>
        <end position="21"/>
    </location>
</feature>
<dbReference type="EMBL" id="CP028341">
    <property type="protein sequence ID" value="AVT45374.1"/>
    <property type="molecule type" value="Genomic_DNA"/>
</dbReference>
<evidence type="ECO:0000256" key="1">
    <source>
        <dbReference type="ARBA" id="ARBA00006295"/>
    </source>
</evidence>
<dbReference type="GO" id="GO:0007059">
    <property type="term" value="P:chromosome segregation"/>
    <property type="evidence" value="ECO:0007669"/>
    <property type="project" value="TreeGrafter"/>
</dbReference>
<comment type="similarity">
    <text evidence="1">Belongs to the ParB family.</text>
</comment>
<evidence type="ECO:0000313" key="5">
    <source>
        <dbReference type="Proteomes" id="UP000241454"/>
    </source>
</evidence>
<dbReference type="PANTHER" id="PTHR33375">
    <property type="entry name" value="CHROMOSOME-PARTITIONING PROTEIN PARB-RELATED"/>
    <property type="match status" value="1"/>
</dbReference>
<dbReference type="SUPFAM" id="SSF110849">
    <property type="entry name" value="ParB/Sulfiredoxin"/>
    <property type="match status" value="1"/>
</dbReference>
<dbReference type="InterPro" id="IPR050336">
    <property type="entry name" value="Chromosome_partition/occlusion"/>
</dbReference>
<feature type="domain" description="ParB-like N-terminal" evidence="3">
    <location>
        <begin position="26"/>
        <end position="115"/>
    </location>
</feature>
<gene>
    <name evidence="4" type="ORF">C8077_05230</name>
</gene>
<dbReference type="CDD" id="cd16407">
    <property type="entry name" value="ParB_N_like"/>
    <property type="match status" value="1"/>
</dbReference>
<dbReference type="InterPro" id="IPR036086">
    <property type="entry name" value="ParB/Sulfiredoxin_sf"/>
</dbReference>
<dbReference type="NCBIfam" id="TIGR00180">
    <property type="entry name" value="parB_part"/>
    <property type="match status" value="1"/>
</dbReference>
<dbReference type="PANTHER" id="PTHR33375:SF1">
    <property type="entry name" value="CHROMOSOME-PARTITIONING PROTEIN PARB-RELATED"/>
    <property type="match status" value="1"/>
</dbReference>
<dbReference type="InterPro" id="IPR003115">
    <property type="entry name" value="ParB_N"/>
</dbReference>